<feature type="transmembrane region" description="Helical" evidence="2">
    <location>
        <begin position="469"/>
        <end position="490"/>
    </location>
</feature>
<reference evidence="4" key="1">
    <citation type="submission" date="2016-10" db="EMBL/GenBank/DDBJ databases">
        <authorList>
            <person name="Varghese N."/>
            <person name="Submissions S."/>
        </authorList>
    </citation>
    <scope>NUCLEOTIDE SEQUENCE [LARGE SCALE GENOMIC DNA]</scope>
    <source>
        <strain evidence="4">CGMCC 4.7047</strain>
    </source>
</reference>
<feature type="compositionally biased region" description="Basic residues" evidence="1">
    <location>
        <begin position="424"/>
        <end position="436"/>
    </location>
</feature>
<accession>A0A1I6QRJ3</accession>
<feature type="compositionally biased region" description="Low complexity" evidence="1">
    <location>
        <begin position="437"/>
        <end position="459"/>
    </location>
</feature>
<keyword evidence="2" id="KW-0472">Membrane</keyword>
<feature type="transmembrane region" description="Helical" evidence="2">
    <location>
        <begin position="496"/>
        <end position="517"/>
    </location>
</feature>
<dbReference type="STRING" id="1176198.SAMN05444716_102216"/>
<dbReference type="AlphaFoldDB" id="A0A1I6QRJ3"/>
<keyword evidence="2" id="KW-1133">Transmembrane helix</keyword>
<keyword evidence="2" id="KW-0812">Transmembrane</keyword>
<evidence type="ECO:0000256" key="2">
    <source>
        <dbReference type="SAM" id="Phobius"/>
    </source>
</evidence>
<feature type="transmembrane region" description="Helical" evidence="2">
    <location>
        <begin position="97"/>
        <end position="121"/>
    </location>
</feature>
<evidence type="ECO:0000256" key="1">
    <source>
        <dbReference type="SAM" id="MobiDB-lite"/>
    </source>
</evidence>
<dbReference type="Proteomes" id="UP000198873">
    <property type="component" value="Unassembled WGS sequence"/>
</dbReference>
<sequence>MPGEPPPAGTDNAPVNGDGPIPLSAQDIPEGARPWRLADGERWRAVETARWARPLWAALALLATAIHATATVSEPVCTDAAPCGPEWWGFALFGAGLLLLHLLFLYPGAALLCLAPVLALILLEPGALGDADATARLAVVLAGLFAAAGLQHRREVSRRQTALATEAAGGVRHPAPLDPHASPGGRIALAVAAFLLLVAGAALWQALAGIDRDRHRAAGATAHQAQVTERGEDSLTVTLPGGESRTLSVAYPEDYPEGATIGVLVDGDWARTVAEPYDAFGWQLVILLTALPGTAALLHRAAARRRTAALRDGPQPVLRVLAAEGRDDSRTYIFAFDDRTASRPLLSFYGWPEPAPEDADPDAMAEEIREALRGGERDWVLRDAVLYGAPGAGSGAAVVMAGTRTLTVERALTGVRPERDRAGTRPRRATTTRRRGTAPGRAAHRAPAPADTAATMTPTREPRRWSAGAVSRAVGVFLLLFNAGCLWLLLHDGAGLNWFLLLGLPGAVNMTVCALSWRVTADAHGLWITGPWRVHRIAWDELTAVRADGDALRFSAKGRPTVNLPITGFRALEHRRHGTSGAERARDEIRALHAYPDLRPPRDASAREQGFALGPVIAVLIAAWSALVLLL</sequence>
<feature type="transmembrane region" description="Helical" evidence="2">
    <location>
        <begin position="133"/>
        <end position="150"/>
    </location>
</feature>
<evidence type="ECO:0000313" key="4">
    <source>
        <dbReference type="Proteomes" id="UP000198873"/>
    </source>
</evidence>
<protein>
    <submittedName>
        <fullName evidence="3">Uncharacterized protein</fullName>
    </submittedName>
</protein>
<feature type="transmembrane region" description="Helical" evidence="2">
    <location>
        <begin position="279"/>
        <end position="298"/>
    </location>
</feature>
<keyword evidence="4" id="KW-1185">Reference proteome</keyword>
<dbReference type="EMBL" id="FPAB01000002">
    <property type="protein sequence ID" value="SFS54938.1"/>
    <property type="molecule type" value="Genomic_DNA"/>
</dbReference>
<organism evidence="3 4">
    <name type="scientific">Streptomyces harbinensis</name>
    <dbReference type="NCBI Taxonomy" id="1176198"/>
    <lineage>
        <taxon>Bacteria</taxon>
        <taxon>Bacillati</taxon>
        <taxon>Actinomycetota</taxon>
        <taxon>Actinomycetes</taxon>
        <taxon>Kitasatosporales</taxon>
        <taxon>Streptomycetaceae</taxon>
        <taxon>Streptomyces</taxon>
    </lineage>
</organism>
<evidence type="ECO:0000313" key="3">
    <source>
        <dbReference type="EMBL" id="SFS54938.1"/>
    </source>
</evidence>
<proteinExistence type="predicted"/>
<feature type="transmembrane region" description="Helical" evidence="2">
    <location>
        <begin position="187"/>
        <end position="207"/>
    </location>
</feature>
<gene>
    <name evidence="3" type="ORF">SAMN05444716_102216</name>
</gene>
<feature type="transmembrane region" description="Helical" evidence="2">
    <location>
        <begin position="611"/>
        <end position="630"/>
    </location>
</feature>
<feature type="region of interest" description="Disordered" evidence="1">
    <location>
        <begin position="416"/>
        <end position="463"/>
    </location>
</feature>
<feature type="region of interest" description="Disordered" evidence="1">
    <location>
        <begin position="1"/>
        <end position="28"/>
    </location>
</feature>
<name>A0A1I6QRJ3_9ACTN</name>